<feature type="domain" description="RNA polymerase sigma factor 70 region 4 type 2" evidence="6">
    <location>
        <begin position="119"/>
        <end position="168"/>
    </location>
</feature>
<evidence type="ECO:0000259" key="5">
    <source>
        <dbReference type="Pfam" id="PF04542"/>
    </source>
</evidence>
<comment type="caution">
    <text evidence="7">The sequence shown here is derived from an EMBL/GenBank/DDBJ whole genome shotgun (WGS) entry which is preliminary data.</text>
</comment>
<dbReference type="PANTHER" id="PTHR43133:SF46">
    <property type="entry name" value="RNA POLYMERASE SIGMA-70 FACTOR ECF SUBFAMILY"/>
    <property type="match status" value="1"/>
</dbReference>
<name>R9GRS6_9SPHI</name>
<dbReference type="SUPFAM" id="SSF88659">
    <property type="entry name" value="Sigma3 and sigma4 domains of RNA polymerase sigma factors"/>
    <property type="match status" value="1"/>
</dbReference>
<evidence type="ECO:0000313" key="7">
    <source>
        <dbReference type="EMBL" id="EOR94235.1"/>
    </source>
</evidence>
<keyword evidence="8" id="KW-1185">Reference proteome</keyword>
<dbReference type="eggNOG" id="COG1595">
    <property type="taxonomic scope" value="Bacteria"/>
</dbReference>
<keyword evidence="2" id="KW-0805">Transcription regulation</keyword>
<dbReference type="InterPro" id="IPR039425">
    <property type="entry name" value="RNA_pol_sigma-70-like"/>
</dbReference>
<evidence type="ECO:0000259" key="6">
    <source>
        <dbReference type="Pfam" id="PF08281"/>
    </source>
</evidence>
<dbReference type="PANTHER" id="PTHR43133">
    <property type="entry name" value="RNA POLYMERASE ECF-TYPE SIGMA FACTO"/>
    <property type="match status" value="1"/>
</dbReference>
<dbReference type="InterPro" id="IPR036388">
    <property type="entry name" value="WH-like_DNA-bd_sf"/>
</dbReference>
<dbReference type="InterPro" id="IPR013325">
    <property type="entry name" value="RNA_pol_sigma_r2"/>
</dbReference>
<dbReference type="InterPro" id="IPR013249">
    <property type="entry name" value="RNA_pol_sigma70_r4_t2"/>
</dbReference>
<accession>R9GRS6</accession>
<dbReference type="GO" id="GO:0016987">
    <property type="term" value="F:sigma factor activity"/>
    <property type="evidence" value="ECO:0007669"/>
    <property type="project" value="UniProtKB-KW"/>
</dbReference>
<dbReference type="Pfam" id="PF04542">
    <property type="entry name" value="Sigma70_r2"/>
    <property type="match status" value="1"/>
</dbReference>
<sequence>MDKDLIISLKKGSPLAMEAIYQHHWESVFDRAFKKTGNEHVAQDITQEIFISLWKKRNEINLESNLGAYLQGAVKYQVINYFKSQSVTDVHRAEFALLINKELSVSADSDIILKDLNIQFDAAIALLPEKMQLIVSMSRKQEKSLKEIASELNVSIQTVKNQITAAMKVIRKNIPTSLF</sequence>
<dbReference type="AlphaFoldDB" id="R9GRS6"/>
<dbReference type="SUPFAM" id="SSF88946">
    <property type="entry name" value="Sigma2 domain of RNA polymerase sigma factors"/>
    <property type="match status" value="1"/>
</dbReference>
<dbReference type="STRING" id="1150600.ADIARSV_2593"/>
<evidence type="ECO:0000256" key="2">
    <source>
        <dbReference type="ARBA" id="ARBA00023015"/>
    </source>
</evidence>
<evidence type="ECO:0000313" key="8">
    <source>
        <dbReference type="Proteomes" id="UP000014174"/>
    </source>
</evidence>
<feature type="domain" description="RNA polymerase sigma-70 region 2" evidence="5">
    <location>
        <begin position="21"/>
        <end position="86"/>
    </location>
</feature>
<keyword evidence="3" id="KW-0731">Sigma factor</keyword>
<dbReference type="NCBIfam" id="TIGR02937">
    <property type="entry name" value="sigma70-ECF"/>
    <property type="match status" value="1"/>
</dbReference>
<dbReference type="Gene3D" id="1.10.10.10">
    <property type="entry name" value="Winged helix-like DNA-binding domain superfamily/Winged helix DNA-binding domain"/>
    <property type="match status" value="1"/>
</dbReference>
<dbReference type="EMBL" id="AQPN01000093">
    <property type="protein sequence ID" value="EOR94235.1"/>
    <property type="molecule type" value="Genomic_DNA"/>
</dbReference>
<keyword evidence="4" id="KW-0804">Transcription</keyword>
<gene>
    <name evidence="7" type="ORF">ADIARSV_2593</name>
</gene>
<proteinExistence type="inferred from homology"/>
<evidence type="ECO:0000256" key="1">
    <source>
        <dbReference type="ARBA" id="ARBA00010641"/>
    </source>
</evidence>
<organism evidence="7 8">
    <name type="scientific">Arcticibacter svalbardensis MN12-7</name>
    <dbReference type="NCBI Taxonomy" id="1150600"/>
    <lineage>
        <taxon>Bacteria</taxon>
        <taxon>Pseudomonadati</taxon>
        <taxon>Bacteroidota</taxon>
        <taxon>Sphingobacteriia</taxon>
        <taxon>Sphingobacteriales</taxon>
        <taxon>Sphingobacteriaceae</taxon>
        <taxon>Arcticibacter</taxon>
    </lineage>
</organism>
<dbReference type="Proteomes" id="UP000014174">
    <property type="component" value="Unassembled WGS sequence"/>
</dbReference>
<dbReference type="GO" id="GO:0003677">
    <property type="term" value="F:DNA binding"/>
    <property type="evidence" value="ECO:0007669"/>
    <property type="project" value="InterPro"/>
</dbReference>
<protein>
    <submittedName>
        <fullName evidence="7">RNA polymerase ECF-type sigma factor</fullName>
    </submittedName>
</protein>
<evidence type="ECO:0000256" key="3">
    <source>
        <dbReference type="ARBA" id="ARBA00023082"/>
    </source>
</evidence>
<dbReference type="GO" id="GO:0006352">
    <property type="term" value="P:DNA-templated transcription initiation"/>
    <property type="evidence" value="ECO:0007669"/>
    <property type="project" value="InterPro"/>
</dbReference>
<dbReference type="Pfam" id="PF08281">
    <property type="entry name" value="Sigma70_r4_2"/>
    <property type="match status" value="1"/>
</dbReference>
<dbReference type="Gene3D" id="1.10.1740.10">
    <property type="match status" value="1"/>
</dbReference>
<evidence type="ECO:0000256" key="4">
    <source>
        <dbReference type="ARBA" id="ARBA00023163"/>
    </source>
</evidence>
<dbReference type="CDD" id="cd06171">
    <property type="entry name" value="Sigma70_r4"/>
    <property type="match status" value="1"/>
</dbReference>
<reference evidence="7 8" key="1">
    <citation type="journal article" date="2013" name="Genome Announc.">
        <title>Draft Genome Sequence of Arcticibacter svalbardensis Strain MN12-7T, a Member of the Family Sphingobacteriaceae Isolated from an Arctic Soil Sample.</title>
        <authorList>
            <person name="Shivaji S."/>
            <person name="Ara S."/>
            <person name="Prasad S."/>
            <person name="Manasa B.P."/>
            <person name="Begum Z."/>
            <person name="Singh A."/>
            <person name="Kumar Pinnaka A."/>
        </authorList>
    </citation>
    <scope>NUCLEOTIDE SEQUENCE [LARGE SCALE GENOMIC DNA]</scope>
    <source>
        <strain evidence="7 8">MN12-7</strain>
    </source>
</reference>
<dbReference type="InterPro" id="IPR007627">
    <property type="entry name" value="RNA_pol_sigma70_r2"/>
</dbReference>
<dbReference type="InterPro" id="IPR013324">
    <property type="entry name" value="RNA_pol_sigma_r3/r4-like"/>
</dbReference>
<dbReference type="InterPro" id="IPR014284">
    <property type="entry name" value="RNA_pol_sigma-70_dom"/>
</dbReference>
<comment type="similarity">
    <text evidence="1">Belongs to the sigma-70 factor family. ECF subfamily.</text>
</comment>